<reference evidence="1 2" key="1">
    <citation type="submission" date="2014-04" db="EMBL/GenBank/DDBJ databases">
        <title>Draft genome sequence of Hydrogenovibrio marinus MH-110, a model organism for aerobic H2 metabolism.</title>
        <authorList>
            <person name="Cha H.J."/>
            <person name="Jo B.H."/>
            <person name="Hwang B.H."/>
        </authorList>
    </citation>
    <scope>NUCLEOTIDE SEQUENCE [LARGE SCALE GENOMIC DNA]</scope>
    <source>
        <strain evidence="1 2">MH-110</strain>
    </source>
</reference>
<keyword evidence="2" id="KW-1185">Reference proteome</keyword>
<dbReference type="Proteomes" id="UP000027341">
    <property type="component" value="Unassembled WGS sequence"/>
</dbReference>
<accession>A0A067A0T5</accession>
<protein>
    <recommendedName>
        <fullName evidence="3">Co-chaperone DjlA N-terminal domain-containing protein</fullName>
    </recommendedName>
</protein>
<sequence length="265" mass="27620">MGFFRKLSDALDSAIDSVGETAGETFDYVKETAGDAYKSASDFAGDTYETVKNNPGKAAVGGVVGVAAVAAAPFTGGGSLLGGASLLASLTGAGVVAGAAGVAGATAASKLGERVEKGAKDRARTEGYLKAKAEADIVEKQLKEKLASVLQETDDCFRAIVAMCAVGISVAACDGEIAPSERENIEQFISGKAAEKLPTLVKSRIEEMYLNPPNVKEAFELAKQAGVDMEFFDEIILVIIMADDIEHEKEIAYAVAWEQLKAEVV</sequence>
<organism evidence="1 2">
    <name type="scientific">Hydrogenovibrio marinus</name>
    <dbReference type="NCBI Taxonomy" id="28885"/>
    <lineage>
        <taxon>Bacteria</taxon>
        <taxon>Pseudomonadati</taxon>
        <taxon>Pseudomonadota</taxon>
        <taxon>Gammaproteobacteria</taxon>
        <taxon>Thiotrichales</taxon>
        <taxon>Piscirickettsiaceae</taxon>
        <taxon>Hydrogenovibrio</taxon>
    </lineage>
</organism>
<evidence type="ECO:0000313" key="1">
    <source>
        <dbReference type="EMBL" id="KDN96191.1"/>
    </source>
</evidence>
<dbReference type="STRING" id="28885.EI16_07850"/>
<dbReference type="Gene3D" id="1.10.3680.10">
    <property type="entry name" value="TerB-like"/>
    <property type="match status" value="1"/>
</dbReference>
<dbReference type="EMBL" id="JMIU01000001">
    <property type="protein sequence ID" value="KDN96191.1"/>
    <property type="molecule type" value="Genomic_DNA"/>
</dbReference>
<dbReference type="AlphaFoldDB" id="A0A067A0T5"/>
<evidence type="ECO:0000313" key="2">
    <source>
        <dbReference type="Proteomes" id="UP000027341"/>
    </source>
</evidence>
<dbReference type="InterPro" id="IPR029024">
    <property type="entry name" value="TerB-like"/>
</dbReference>
<proteinExistence type="predicted"/>
<gene>
    <name evidence="1" type="ORF">EI16_07850</name>
</gene>
<dbReference type="SUPFAM" id="SSF158682">
    <property type="entry name" value="TerB-like"/>
    <property type="match status" value="1"/>
</dbReference>
<evidence type="ECO:0008006" key="3">
    <source>
        <dbReference type="Google" id="ProtNLM"/>
    </source>
</evidence>
<comment type="caution">
    <text evidence="1">The sequence shown here is derived from an EMBL/GenBank/DDBJ whole genome shotgun (WGS) entry which is preliminary data.</text>
</comment>
<name>A0A067A0T5_HYDMR</name>